<proteinExistence type="predicted"/>
<gene>
    <name evidence="1" type="ORF">M9H77_27073</name>
</gene>
<name>A0ACC0ADD0_CATRO</name>
<organism evidence="1 2">
    <name type="scientific">Catharanthus roseus</name>
    <name type="common">Madagascar periwinkle</name>
    <name type="synonym">Vinca rosea</name>
    <dbReference type="NCBI Taxonomy" id="4058"/>
    <lineage>
        <taxon>Eukaryota</taxon>
        <taxon>Viridiplantae</taxon>
        <taxon>Streptophyta</taxon>
        <taxon>Embryophyta</taxon>
        <taxon>Tracheophyta</taxon>
        <taxon>Spermatophyta</taxon>
        <taxon>Magnoliopsida</taxon>
        <taxon>eudicotyledons</taxon>
        <taxon>Gunneridae</taxon>
        <taxon>Pentapetalae</taxon>
        <taxon>asterids</taxon>
        <taxon>lamiids</taxon>
        <taxon>Gentianales</taxon>
        <taxon>Apocynaceae</taxon>
        <taxon>Rauvolfioideae</taxon>
        <taxon>Vinceae</taxon>
        <taxon>Catharanthinae</taxon>
        <taxon>Catharanthus</taxon>
    </lineage>
</organism>
<comment type="caution">
    <text evidence="1">The sequence shown here is derived from an EMBL/GenBank/DDBJ whole genome shotgun (WGS) entry which is preliminary data.</text>
</comment>
<accession>A0ACC0ADD0</accession>
<keyword evidence="2" id="KW-1185">Reference proteome</keyword>
<protein>
    <submittedName>
        <fullName evidence="1">Uncharacterized protein</fullName>
    </submittedName>
</protein>
<dbReference type="Proteomes" id="UP001060085">
    <property type="component" value="Linkage Group LG06"/>
</dbReference>
<dbReference type="EMBL" id="CM044706">
    <property type="protein sequence ID" value="KAI5658280.1"/>
    <property type="molecule type" value="Genomic_DNA"/>
</dbReference>
<evidence type="ECO:0000313" key="1">
    <source>
        <dbReference type="EMBL" id="KAI5658280.1"/>
    </source>
</evidence>
<evidence type="ECO:0000313" key="2">
    <source>
        <dbReference type="Proteomes" id="UP001060085"/>
    </source>
</evidence>
<reference evidence="2" key="1">
    <citation type="journal article" date="2023" name="Nat. Plants">
        <title>Single-cell RNA sequencing provides a high-resolution roadmap for understanding the multicellular compartmentation of specialized metabolism.</title>
        <authorList>
            <person name="Sun S."/>
            <person name="Shen X."/>
            <person name="Li Y."/>
            <person name="Li Y."/>
            <person name="Wang S."/>
            <person name="Li R."/>
            <person name="Zhang H."/>
            <person name="Shen G."/>
            <person name="Guo B."/>
            <person name="Wei J."/>
            <person name="Xu J."/>
            <person name="St-Pierre B."/>
            <person name="Chen S."/>
            <person name="Sun C."/>
        </authorList>
    </citation>
    <scope>NUCLEOTIDE SEQUENCE [LARGE SCALE GENOMIC DNA]</scope>
</reference>
<sequence>MIGDGNCDYRVVADFVFDDEHQWPEVRKGMLYELEHSTNLYVNLVGSEERVNELVHRINWLVDGPAPYTHWFETPDSLYIVANASNLCVILIAQLGSTTSYSDHPEGTLVIGLLTEERHFIQLQLNDMCLIPPLHVQWIHHRSEWCNRSNSRHLHAAGEPARILNLWMNAGEKPRHVIICAPRWRYSRDTGPCRRKQMRWCLQPKCLYEHMLHHVHPVICWPAVLLRTNRMNWNALNPPKLSDNPIGHIGLYKVKVCNHPMVHRNPYIRNLIGSVRSPPDIVSSHRV</sequence>